<proteinExistence type="predicted"/>
<dbReference type="Gene3D" id="3.40.50.2000">
    <property type="entry name" value="Glycogen Phosphorylase B"/>
    <property type="match status" value="2"/>
</dbReference>
<name>A0A2U9SFB2_9PROT</name>
<evidence type="ECO:0000313" key="2">
    <source>
        <dbReference type="EMBL" id="AWU97513.1"/>
    </source>
</evidence>
<dbReference type="SUPFAM" id="SSF53756">
    <property type="entry name" value="UDP-Glycosyltransferase/glycogen phosphorylase"/>
    <property type="match status" value="1"/>
</dbReference>
<geneLocation type="plasmid" evidence="2 3">
    <name>unnamed4</name>
</geneLocation>
<dbReference type="Proteomes" id="UP000249605">
    <property type="component" value="Plasmid unnamed4"/>
</dbReference>
<dbReference type="KEGG" id="azm:DM194_24720"/>
<dbReference type="CDD" id="cd03801">
    <property type="entry name" value="GT4_PimA-like"/>
    <property type="match status" value="1"/>
</dbReference>
<dbReference type="InterPro" id="IPR055259">
    <property type="entry name" value="YkvP/CgeB_Glyco_trans-like"/>
</dbReference>
<evidence type="ECO:0000259" key="1">
    <source>
        <dbReference type="Pfam" id="PF13524"/>
    </source>
</evidence>
<evidence type="ECO:0000313" key="3">
    <source>
        <dbReference type="Proteomes" id="UP000249605"/>
    </source>
</evidence>
<dbReference type="GO" id="GO:0016740">
    <property type="term" value="F:transferase activity"/>
    <property type="evidence" value="ECO:0007669"/>
    <property type="project" value="UniProtKB-KW"/>
</dbReference>
<feature type="domain" description="Spore protein YkvP/CgeB glycosyl transferase-like" evidence="1">
    <location>
        <begin position="204"/>
        <end position="354"/>
    </location>
</feature>
<keyword evidence="3" id="KW-1185">Reference proteome</keyword>
<reference evidence="2 3" key="1">
    <citation type="submission" date="2018-06" db="EMBL/GenBank/DDBJ databases">
        <title>Complete genome sequencing of Azospirillum sp. M2T2B2.</title>
        <authorList>
            <person name="Heo J."/>
            <person name="Kim S.-J."/>
            <person name="Kwon S.-W."/>
            <person name="Anandham R."/>
        </authorList>
    </citation>
    <scope>NUCLEOTIDE SEQUENCE [LARGE SCALE GENOMIC DNA]</scope>
    <source>
        <strain evidence="2 3">M2T2B2</strain>
        <plasmid evidence="2 3">unnamed4</plasmid>
    </source>
</reference>
<organism evidence="2 3">
    <name type="scientific">Azospirillum ramasamyi</name>
    <dbReference type="NCBI Taxonomy" id="682998"/>
    <lineage>
        <taxon>Bacteria</taxon>
        <taxon>Pseudomonadati</taxon>
        <taxon>Pseudomonadota</taxon>
        <taxon>Alphaproteobacteria</taxon>
        <taxon>Rhodospirillales</taxon>
        <taxon>Azospirillaceae</taxon>
        <taxon>Azospirillum</taxon>
    </lineage>
</organism>
<protein>
    <submittedName>
        <fullName evidence="2">Glycosyltransferase</fullName>
    </submittedName>
</protein>
<dbReference type="EMBL" id="CP029834">
    <property type="protein sequence ID" value="AWU97513.1"/>
    <property type="molecule type" value="Genomic_DNA"/>
</dbReference>
<keyword evidence="2" id="KW-0614">Plasmid</keyword>
<dbReference type="RefSeq" id="WP_111070316.1">
    <property type="nucleotide sequence ID" value="NZ_CP029834.1"/>
</dbReference>
<keyword evidence="2" id="KW-0808">Transferase</keyword>
<dbReference type="AlphaFoldDB" id="A0A2U9SFB2"/>
<accession>A0A2U9SFB2</accession>
<dbReference type="Pfam" id="PF13524">
    <property type="entry name" value="Glyco_trans_1_2"/>
    <property type="match status" value="1"/>
</dbReference>
<gene>
    <name evidence="2" type="ORF">DM194_24720</name>
</gene>
<dbReference type="OrthoDB" id="9813806at2"/>
<sequence length="374" mass="41801">MRIVYFTHSLASCWNHGNAHFLRGVLRDLIARGHDLRVLEPEGAWSLRNLLADHGEAGLDAYRSAYPELSSRTMPKGFDVEAACDGADLVIVHEWNDPALVAAVGAARKRGGRFTLLFYDTHHRAVSDPQAINAFDLSGYDGVLAFGETLAAVYRRWGWEGRVFVWHEAADIRLFHPPAEEEPREGAVWIGNWGDGERTEELERFLFAPAGDAGLPLEIYGVRYPKDALATLKRYGIAYKGWLPNARAPEIFARRRVTVHVPRRFYVDMLPGIPTIRVFEALACGIPLVSAPWSDAEGLFRPGRDFLFARDGAEMAAQLRAVDQDEGLRAELVRNGLETIRVRHTCAHRVDELLSIVGGLRGDQEEPVLEESAR</sequence>